<name>A0A2I1HWY6_9GLOM</name>
<sequence>MKLILPPYYCELQPIEGVWSVVKGEVACLGLLRRVLKNAKEYFESDENIQFTVDEFDAYSYFDDDYVI</sequence>
<dbReference type="Proteomes" id="UP000234323">
    <property type="component" value="Unassembled WGS sequence"/>
</dbReference>
<dbReference type="AlphaFoldDB" id="A0A2I1HWY6"/>
<keyword evidence="2" id="KW-1185">Reference proteome</keyword>
<protein>
    <recommendedName>
        <fullName evidence="3">Tc1-like transposase DDE domain-containing protein</fullName>
    </recommendedName>
</protein>
<comment type="caution">
    <text evidence="1">The sequence shown here is derived from an EMBL/GenBank/DDBJ whole genome shotgun (WGS) entry which is preliminary data.</text>
</comment>
<proteinExistence type="predicted"/>
<dbReference type="EMBL" id="LLXI01010141">
    <property type="protein sequence ID" value="PKY63399.1"/>
    <property type="molecule type" value="Genomic_DNA"/>
</dbReference>
<evidence type="ECO:0008006" key="3">
    <source>
        <dbReference type="Google" id="ProtNLM"/>
    </source>
</evidence>
<accession>A0A2I1HWY6</accession>
<evidence type="ECO:0000313" key="1">
    <source>
        <dbReference type="EMBL" id="PKY63399.1"/>
    </source>
</evidence>
<organism evidence="1 2">
    <name type="scientific">Rhizophagus irregularis</name>
    <dbReference type="NCBI Taxonomy" id="588596"/>
    <lineage>
        <taxon>Eukaryota</taxon>
        <taxon>Fungi</taxon>
        <taxon>Fungi incertae sedis</taxon>
        <taxon>Mucoromycota</taxon>
        <taxon>Glomeromycotina</taxon>
        <taxon>Glomeromycetes</taxon>
        <taxon>Glomerales</taxon>
        <taxon>Glomeraceae</taxon>
        <taxon>Rhizophagus</taxon>
    </lineage>
</organism>
<reference evidence="1 2" key="1">
    <citation type="submission" date="2015-10" db="EMBL/GenBank/DDBJ databases">
        <title>Genome analyses suggest a sexual origin of heterokaryosis in a supposedly ancient asexual fungus.</title>
        <authorList>
            <person name="Ropars J."/>
            <person name="Sedzielewska K."/>
            <person name="Noel J."/>
            <person name="Charron P."/>
            <person name="Farinelli L."/>
            <person name="Marton T."/>
            <person name="Kruger M."/>
            <person name="Pelin A."/>
            <person name="Brachmann A."/>
            <person name="Corradi N."/>
        </authorList>
    </citation>
    <scope>NUCLEOTIDE SEQUENCE [LARGE SCALE GENOMIC DNA]</scope>
    <source>
        <strain evidence="1 2">A4</strain>
    </source>
</reference>
<gene>
    <name evidence="1" type="ORF">RhiirA4_492201</name>
</gene>
<evidence type="ECO:0000313" key="2">
    <source>
        <dbReference type="Proteomes" id="UP000234323"/>
    </source>
</evidence>